<evidence type="ECO:0000313" key="2">
    <source>
        <dbReference type="EMBL" id="CDZ78221.1"/>
    </source>
</evidence>
<dbReference type="InterPro" id="IPR036770">
    <property type="entry name" value="Ankyrin_rpt-contain_sf"/>
</dbReference>
<dbReference type="Gene3D" id="1.25.40.20">
    <property type="entry name" value="Ankyrin repeat-containing domain"/>
    <property type="match status" value="1"/>
</dbReference>
<evidence type="ECO:0000256" key="1">
    <source>
        <dbReference type="PROSITE-ProRule" id="PRU00023"/>
    </source>
</evidence>
<dbReference type="STRING" id="1034943.BN59_02529"/>
<dbReference type="SUPFAM" id="SSF48403">
    <property type="entry name" value="Ankyrin repeat"/>
    <property type="match status" value="1"/>
</dbReference>
<feature type="repeat" description="ANK" evidence="1">
    <location>
        <begin position="281"/>
        <end position="313"/>
    </location>
</feature>
<dbReference type="InterPro" id="IPR002110">
    <property type="entry name" value="Ankyrin_rpt"/>
</dbReference>
<proteinExistence type="predicted"/>
<dbReference type="AlphaFoldDB" id="A0A078KZ58"/>
<gene>
    <name evidence="2" type="ORF">BN59_02529</name>
</gene>
<dbReference type="Pfam" id="PF13606">
    <property type="entry name" value="Ank_3"/>
    <property type="match status" value="1"/>
</dbReference>
<name>A0A078KZ58_9GAMM</name>
<dbReference type="SMART" id="SM00248">
    <property type="entry name" value="ANK"/>
    <property type="match status" value="1"/>
</dbReference>
<dbReference type="eggNOG" id="COG0666">
    <property type="taxonomic scope" value="Bacteria"/>
</dbReference>
<sequence>MYLCAVWLRLNSKDSAGKLLQIYQDKNELKSLVSLLCTNEAAVTTILESHFRISWPKDYQKIISATYEIAIAHLSAPHFDELRVACVPELVNSKQYTVMGGRLYWSIEPIYEKGTINTVQEQSKISVDHFALFYDNCQSYFHRMNTMVLLSEMLHQNLDPEGETGLAEWAIKHNIDRLSEKNKSELLNVAINNKKHKFASFLIERCAGYYPIAFKSLLNSKPLNAELIEQFIKKDTGYLHALKGADLVENLYKANLSEFALDKIKIYLKFKPDLLEYKDACQQTPFLWACAQGNADIVEYLMDLGANIHVKTLLPESYNLQGKEETTARQWAESNSIASKQIIALFDNYYQRMESNFQAIPGYSKRFNSQHLRQALDNKDLQLTDLLCKYCPNLGDSLSEADLQGIKQLRKEEQESLGGKQQQFRGTFFKSKDEVQTNFAQEFEQDTNTLKTVMVDVIGNEDPTESRDLSLA</sequence>
<dbReference type="PROSITE" id="PS50088">
    <property type="entry name" value="ANK_REPEAT"/>
    <property type="match status" value="1"/>
</dbReference>
<evidence type="ECO:0000313" key="3">
    <source>
        <dbReference type="Proteomes" id="UP000044071"/>
    </source>
</evidence>
<dbReference type="EMBL" id="CCSB01000003">
    <property type="protein sequence ID" value="CDZ78221.1"/>
    <property type="molecule type" value="Genomic_DNA"/>
</dbReference>
<reference evidence="2 3" key="1">
    <citation type="submission" date="2014-06" db="EMBL/GenBank/DDBJ databases">
        <authorList>
            <person name="Urmite Genomes Urmite Genomes"/>
        </authorList>
    </citation>
    <scope>NUCLEOTIDE SEQUENCE [LARGE SCALE GENOMIC DNA]</scope>
</reference>
<dbReference type="PROSITE" id="PS50297">
    <property type="entry name" value="ANK_REP_REGION"/>
    <property type="match status" value="1"/>
</dbReference>
<accession>A0A078KZ58</accession>
<keyword evidence="1" id="KW-0040">ANK repeat</keyword>
<protein>
    <submittedName>
        <fullName evidence="2">Ankyrin repeats (3 copies)</fullName>
    </submittedName>
</protein>
<organism evidence="2 3">
    <name type="scientific">Legionella massiliensis</name>
    <dbReference type="NCBI Taxonomy" id="1034943"/>
    <lineage>
        <taxon>Bacteria</taxon>
        <taxon>Pseudomonadati</taxon>
        <taxon>Pseudomonadota</taxon>
        <taxon>Gammaproteobacteria</taxon>
        <taxon>Legionellales</taxon>
        <taxon>Legionellaceae</taxon>
        <taxon>Legionella</taxon>
    </lineage>
</organism>
<dbReference type="Proteomes" id="UP000044071">
    <property type="component" value="Unassembled WGS sequence"/>
</dbReference>
<keyword evidence="3" id="KW-1185">Reference proteome</keyword>